<protein>
    <recommendedName>
        <fullName evidence="1">BSD2 cysteine rich domain-containing protein</fullName>
    </recommendedName>
</protein>
<comment type="caution">
    <text evidence="2">The sequence shown here is derived from an EMBL/GenBank/DDBJ whole genome shotgun (WGS) entry which is preliminary data.</text>
</comment>
<reference evidence="2 3" key="1">
    <citation type="journal article" date="2023" name="Plants (Basel)">
        <title>Bridging the Gap: Combining Genomics and Transcriptomics Approaches to Understand Stylosanthes scabra, an Orphan Legume from the Brazilian Caatinga.</title>
        <authorList>
            <person name="Ferreira-Neto J.R.C."/>
            <person name="da Silva M.D."/>
            <person name="Binneck E."/>
            <person name="de Melo N.F."/>
            <person name="da Silva R.H."/>
            <person name="de Melo A.L.T.M."/>
            <person name="Pandolfi V."/>
            <person name="Bustamante F.O."/>
            <person name="Brasileiro-Vidal A.C."/>
            <person name="Benko-Iseppon A.M."/>
        </authorList>
    </citation>
    <scope>NUCLEOTIDE SEQUENCE [LARGE SCALE GENOMIC DNA]</scope>
    <source>
        <tissue evidence="2">Leaves</tissue>
    </source>
</reference>
<gene>
    <name evidence="2" type="ORF">PIB30_052008</name>
</gene>
<accession>A0ABU6WKT7</accession>
<dbReference type="Proteomes" id="UP001341840">
    <property type="component" value="Unassembled WGS sequence"/>
</dbReference>
<organism evidence="2 3">
    <name type="scientific">Stylosanthes scabra</name>
    <dbReference type="NCBI Taxonomy" id="79078"/>
    <lineage>
        <taxon>Eukaryota</taxon>
        <taxon>Viridiplantae</taxon>
        <taxon>Streptophyta</taxon>
        <taxon>Embryophyta</taxon>
        <taxon>Tracheophyta</taxon>
        <taxon>Spermatophyta</taxon>
        <taxon>Magnoliopsida</taxon>
        <taxon>eudicotyledons</taxon>
        <taxon>Gunneridae</taxon>
        <taxon>Pentapetalae</taxon>
        <taxon>rosids</taxon>
        <taxon>fabids</taxon>
        <taxon>Fabales</taxon>
        <taxon>Fabaceae</taxon>
        <taxon>Papilionoideae</taxon>
        <taxon>50 kb inversion clade</taxon>
        <taxon>dalbergioids sensu lato</taxon>
        <taxon>Dalbergieae</taxon>
        <taxon>Pterocarpus clade</taxon>
        <taxon>Stylosanthes</taxon>
    </lineage>
</organism>
<dbReference type="Pfam" id="PF25436">
    <property type="entry name" value="BSD2_CRD"/>
    <property type="match status" value="1"/>
</dbReference>
<evidence type="ECO:0000313" key="3">
    <source>
        <dbReference type="Proteomes" id="UP001341840"/>
    </source>
</evidence>
<dbReference type="InterPro" id="IPR036410">
    <property type="entry name" value="HSP_DnaJ_Cys-rich_dom_sf"/>
</dbReference>
<dbReference type="InterPro" id="IPR057453">
    <property type="entry name" value="BSD2_CRD"/>
</dbReference>
<evidence type="ECO:0000259" key="1">
    <source>
        <dbReference type="Pfam" id="PF25436"/>
    </source>
</evidence>
<dbReference type="PANTHER" id="PTHR15852">
    <property type="entry name" value="PLASTID TRANSCRIPTIONALLY ACTIVE PROTEIN"/>
    <property type="match status" value="1"/>
</dbReference>
<dbReference type="SUPFAM" id="SSF57938">
    <property type="entry name" value="DnaJ/Hsp40 cysteine-rich domain"/>
    <property type="match status" value="1"/>
</dbReference>
<sequence length="199" mass="20664">MHCPLELFHIKGVPVSNTSSFSFNDASILFVVASEGVEITAEGRGDFDGSEVGEAAEEDAGEWVGLVGDGGGIHGEKNHVSEVEIVGGGIDIRNHTDSKQNRVNSVFQGPSTSKLIAKANAKGNQQNTKPNSMICADCDGNGAVQCSQCKGSGVNSVDVFNGQFKAGDSCWLCGGRKEMLCGNCNGAGFVGGFLSTQDQ</sequence>
<proteinExistence type="predicted"/>
<dbReference type="EMBL" id="JASCZI010181616">
    <property type="protein sequence ID" value="MED6184913.1"/>
    <property type="molecule type" value="Genomic_DNA"/>
</dbReference>
<keyword evidence="3" id="KW-1185">Reference proteome</keyword>
<dbReference type="PANTHER" id="PTHR15852:SF77">
    <property type="entry name" value="PROTEIN P13.9, PUTATIVE-RELATED"/>
    <property type="match status" value="1"/>
</dbReference>
<feature type="domain" description="BSD2 cysteine rich" evidence="1">
    <location>
        <begin position="131"/>
        <end position="199"/>
    </location>
</feature>
<evidence type="ECO:0000313" key="2">
    <source>
        <dbReference type="EMBL" id="MED6184913.1"/>
    </source>
</evidence>
<name>A0ABU6WKT7_9FABA</name>